<feature type="domain" description="Solute-binding protein family 3/N-terminal" evidence="3">
    <location>
        <begin position="77"/>
        <end position="143"/>
    </location>
</feature>
<comment type="caution">
    <text evidence="4">The sequence shown here is derived from an EMBL/GenBank/DDBJ whole genome shotgun (WGS) entry which is preliminary data.</text>
</comment>
<feature type="compositionally biased region" description="Low complexity" evidence="1">
    <location>
        <begin position="70"/>
        <end position="85"/>
    </location>
</feature>
<evidence type="ECO:0000313" key="5">
    <source>
        <dbReference type="Proteomes" id="UP001500755"/>
    </source>
</evidence>
<evidence type="ECO:0000259" key="3">
    <source>
        <dbReference type="Pfam" id="PF00497"/>
    </source>
</evidence>
<feature type="region of interest" description="Disordered" evidence="1">
    <location>
        <begin position="52"/>
        <end position="86"/>
    </location>
</feature>
<dbReference type="Gene3D" id="3.40.190.10">
    <property type="entry name" value="Periplasmic binding protein-like II"/>
    <property type="match status" value="1"/>
</dbReference>
<dbReference type="Proteomes" id="UP001500755">
    <property type="component" value="Unassembled WGS sequence"/>
</dbReference>
<dbReference type="RefSeq" id="WP_344310607.1">
    <property type="nucleotide sequence ID" value="NZ_BAAANO010000034.1"/>
</dbReference>
<evidence type="ECO:0000313" key="4">
    <source>
        <dbReference type="EMBL" id="GAA2014206.1"/>
    </source>
</evidence>
<dbReference type="Pfam" id="PF00497">
    <property type="entry name" value="SBP_bac_3"/>
    <property type="match status" value="1"/>
</dbReference>
<sequence>MRWLARSLGTAALVLVFSLLMSACSQIPRDSEGTADRVAGGTLRVGVLDYAPWAETDPGPGNTSAGASSTTGNGAPAGEPTGPEPDLVRGFAEELGADVEWVTGSESELVPRLEDGQIDLLAGGLDAKTPYKQKLGLTRAYLTTVDAEGNTMKHVMAVKNGENAFLVDLETYLSTTDIPVPEGMEVKR</sequence>
<organism evidence="4 5">
    <name type="scientific">Brevibacterium samyangense</name>
    <dbReference type="NCBI Taxonomy" id="366888"/>
    <lineage>
        <taxon>Bacteria</taxon>
        <taxon>Bacillati</taxon>
        <taxon>Actinomycetota</taxon>
        <taxon>Actinomycetes</taxon>
        <taxon>Micrococcales</taxon>
        <taxon>Brevibacteriaceae</taxon>
        <taxon>Brevibacterium</taxon>
    </lineage>
</organism>
<keyword evidence="2" id="KW-0732">Signal</keyword>
<dbReference type="InterPro" id="IPR001638">
    <property type="entry name" value="Solute-binding_3/MltF_N"/>
</dbReference>
<keyword evidence="5" id="KW-1185">Reference proteome</keyword>
<dbReference type="EMBL" id="BAAANO010000034">
    <property type="protein sequence ID" value="GAA2014206.1"/>
    <property type="molecule type" value="Genomic_DNA"/>
</dbReference>
<name>A0ABN2TP74_9MICO</name>
<evidence type="ECO:0000256" key="2">
    <source>
        <dbReference type="SAM" id="SignalP"/>
    </source>
</evidence>
<protein>
    <recommendedName>
        <fullName evidence="3">Solute-binding protein family 3/N-terminal domain-containing protein</fullName>
    </recommendedName>
</protein>
<evidence type="ECO:0000256" key="1">
    <source>
        <dbReference type="SAM" id="MobiDB-lite"/>
    </source>
</evidence>
<dbReference type="SUPFAM" id="SSF53850">
    <property type="entry name" value="Periplasmic binding protein-like II"/>
    <property type="match status" value="1"/>
</dbReference>
<accession>A0ABN2TP74</accession>
<reference evidence="4 5" key="1">
    <citation type="journal article" date="2019" name="Int. J. Syst. Evol. Microbiol.">
        <title>The Global Catalogue of Microorganisms (GCM) 10K type strain sequencing project: providing services to taxonomists for standard genome sequencing and annotation.</title>
        <authorList>
            <consortium name="The Broad Institute Genomics Platform"/>
            <consortium name="The Broad Institute Genome Sequencing Center for Infectious Disease"/>
            <person name="Wu L."/>
            <person name="Ma J."/>
        </authorList>
    </citation>
    <scope>NUCLEOTIDE SEQUENCE [LARGE SCALE GENOMIC DNA]</scope>
    <source>
        <strain evidence="4 5">JCM 14546</strain>
    </source>
</reference>
<feature type="signal peptide" evidence="2">
    <location>
        <begin position="1"/>
        <end position="23"/>
    </location>
</feature>
<feature type="chain" id="PRO_5045240942" description="Solute-binding protein family 3/N-terminal domain-containing protein" evidence="2">
    <location>
        <begin position="24"/>
        <end position="188"/>
    </location>
</feature>
<proteinExistence type="predicted"/>
<gene>
    <name evidence="4" type="ORF">GCM10009755_27400</name>
</gene>
<dbReference type="PROSITE" id="PS51257">
    <property type="entry name" value="PROKAR_LIPOPROTEIN"/>
    <property type="match status" value="1"/>
</dbReference>